<keyword evidence="2" id="KW-0645">Protease</keyword>
<dbReference type="InterPro" id="IPR001314">
    <property type="entry name" value="Peptidase_S1A"/>
</dbReference>
<dbReference type="InterPro" id="IPR018114">
    <property type="entry name" value="TRYPSIN_HIS"/>
</dbReference>
<dbReference type="InterPro" id="IPR001254">
    <property type="entry name" value="Trypsin_dom"/>
</dbReference>
<dbReference type="InterPro" id="IPR009003">
    <property type="entry name" value="Peptidase_S1_PA"/>
</dbReference>
<dbReference type="InterPro" id="IPR043504">
    <property type="entry name" value="Peptidase_S1_PA_chymotrypsin"/>
</dbReference>
<dbReference type="PROSITE" id="PS00135">
    <property type="entry name" value="TRYPSIN_SER"/>
    <property type="match status" value="1"/>
</dbReference>
<protein>
    <recommendedName>
        <fullName evidence="4">Peptidase S1 domain-containing protein</fullName>
    </recommendedName>
</protein>
<dbReference type="GeneID" id="68093363"/>
<dbReference type="SMART" id="SM00020">
    <property type="entry name" value="Tryp_SPc"/>
    <property type="match status" value="1"/>
</dbReference>
<reference evidence="5 6" key="1">
    <citation type="journal article" date="2018" name="BMC Genomics">
        <title>The genome of Naegleria lovaniensis, the basis for a comparative approach to unravel pathogenicity factors of the human pathogenic amoeba N. fowleri.</title>
        <authorList>
            <person name="Liechti N."/>
            <person name="Schurch N."/>
            <person name="Bruggmann R."/>
            <person name="Wittwer M."/>
        </authorList>
    </citation>
    <scope>NUCLEOTIDE SEQUENCE [LARGE SCALE GENOMIC DNA]</scope>
    <source>
        <strain evidence="5 6">ATCC 30569</strain>
    </source>
</reference>
<dbReference type="PANTHER" id="PTHR24252">
    <property type="entry name" value="ACROSIN-RELATED"/>
    <property type="match status" value="1"/>
</dbReference>
<dbReference type="Proteomes" id="UP000816034">
    <property type="component" value="Unassembled WGS sequence"/>
</dbReference>
<evidence type="ECO:0000259" key="4">
    <source>
        <dbReference type="PROSITE" id="PS50240"/>
    </source>
</evidence>
<dbReference type="PRINTS" id="PR00722">
    <property type="entry name" value="CHYMOTRYPSIN"/>
</dbReference>
<dbReference type="GO" id="GO:0006508">
    <property type="term" value="P:proteolysis"/>
    <property type="evidence" value="ECO:0007669"/>
    <property type="project" value="UniProtKB-KW"/>
</dbReference>
<sequence length="366" mass="39348">MKSTLIRVSSVIVLMMVLMTCLLMSSSSHIFVSGNSKELHMIQPLTPTNSESADLPSKLIQLRKTRVSGGTKASTNEFPFIVSIQYLTSSSSAEHFCGGSIIAPNFILTAAHCFYDDAGRLISASNIVVVHGRTNVACSPLSSCSYVQAKTYTIHPSYSTSTIRNDIALIELVSNIAIDGTKTRVAYIESGSVPLSYYVFVSGWGYYDSSGTISTSLLKARVPIVSVSKCNDLGLQTTSPMQICAGLGQGVDACSGDSGGPIFRYYSGSNYTTNDYVVTGIVSYGPDISCGSQGSLGVYSNTTYFLKTFLQSRVPSIQLSAFDASRDYQKANDATSIFNRKMSLLSSCAYLSTTIVISVWLFIISM</sequence>
<accession>A0AA88GSG8</accession>
<keyword evidence="3" id="KW-0472">Membrane</keyword>
<dbReference type="EMBL" id="PYSW02000011">
    <property type="protein sequence ID" value="KAG2388057.1"/>
    <property type="molecule type" value="Genomic_DNA"/>
</dbReference>
<dbReference type="CDD" id="cd00190">
    <property type="entry name" value="Tryp_SPc"/>
    <property type="match status" value="1"/>
</dbReference>
<dbReference type="Pfam" id="PF00089">
    <property type="entry name" value="Trypsin"/>
    <property type="match status" value="1"/>
</dbReference>
<evidence type="ECO:0000313" key="6">
    <source>
        <dbReference type="Proteomes" id="UP000816034"/>
    </source>
</evidence>
<keyword evidence="2" id="KW-0720">Serine protease</keyword>
<dbReference type="GO" id="GO:0004252">
    <property type="term" value="F:serine-type endopeptidase activity"/>
    <property type="evidence" value="ECO:0007669"/>
    <property type="project" value="InterPro"/>
</dbReference>
<dbReference type="Gene3D" id="2.40.10.10">
    <property type="entry name" value="Trypsin-like serine proteases"/>
    <property type="match status" value="2"/>
</dbReference>
<feature type="domain" description="Peptidase S1" evidence="4">
    <location>
        <begin position="67"/>
        <end position="315"/>
    </location>
</feature>
<dbReference type="SUPFAM" id="SSF50494">
    <property type="entry name" value="Trypsin-like serine proteases"/>
    <property type="match status" value="1"/>
</dbReference>
<dbReference type="InterPro" id="IPR033116">
    <property type="entry name" value="TRYPSIN_SER"/>
</dbReference>
<feature type="transmembrane region" description="Helical" evidence="3">
    <location>
        <begin position="12"/>
        <end position="32"/>
    </location>
</feature>
<keyword evidence="2" id="KW-0378">Hydrolase</keyword>
<name>A0AA88GSG8_NAELO</name>
<dbReference type="PROSITE" id="PS50240">
    <property type="entry name" value="TRYPSIN_DOM"/>
    <property type="match status" value="1"/>
</dbReference>
<evidence type="ECO:0000256" key="3">
    <source>
        <dbReference type="SAM" id="Phobius"/>
    </source>
</evidence>
<evidence type="ECO:0000313" key="5">
    <source>
        <dbReference type="EMBL" id="KAG2388057.1"/>
    </source>
</evidence>
<gene>
    <name evidence="5" type="ORF">C9374_000907</name>
</gene>
<organism evidence="5 6">
    <name type="scientific">Naegleria lovaniensis</name>
    <name type="common">Amoeba</name>
    <dbReference type="NCBI Taxonomy" id="51637"/>
    <lineage>
        <taxon>Eukaryota</taxon>
        <taxon>Discoba</taxon>
        <taxon>Heterolobosea</taxon>
        <taxon>Tetramitia</taxon>
        <taxon>Eutetramitia</taxon>
        <taxon>Vahlkampfiidae</taxon>
        <taxon>Naegleria</taxon>
    </lineage>
</organism>
<keyword evidence="6" id="KW-1185">Reference proteome</keyword>
<dbReference type="PROSITE" id="PS00134">
    <property type="entry name" value="TRYPSIN_HIS"/>
    <property type="match status" value="1"/>
</dbReference>
<keyword evidence="3" id="KW-1133">Transmembrane helix</keyword>
<keyword evidence="3" id="KW-0812">Transmembrane</keyword>
<comment type="caution">
    <text evidence="5">The sequence shown here is derived from an EMBL/GenBank/DDBJ whole genome shotgun (WGS) entry which is preliminary data.</text>
</comment>
<dbReference type="FunFam" id="2.40.10.10:FF:000068">
    <property type="entry name" value="transmembrane protease serine 2"/>
    <property type="match status" value="1"/>
</dbReference>
<feature type="transmembrane region" description="Helical" evidence="3">
    <location>
        <begin position="344"/>
        <end position="364"/>
    </location>
</feature>
<evidence type="ECO:0000256" key="2">
    <source>
        <dbReference type="RuleBase" id="RU363034"/>
    </source>
</evidence>
<dbReference type="PANTHER" id="PTHR24252:SF7">
    <property type="entry name" value="HYALIN"/>
    <property type="match status" value="1"/>
</dbReference>
<dbReference type="RefSeq" id="XP_044552049.1">
    <property type="nucleotide sequence ID" value="XM_044699216.1"/>
</dbReference>
<keyword evidence="1" id="KW-1015">Disulfide bond</keyword>
<evidence type="ECO:0000256" key="1">
    <source>
        <dbReference type="ARBA" id="ARBA00023157"/>
    </source>
</evidence>
<proteinExistence type="predicted"/>
<dbReference type="AlphaFoldDB" id="A0AA88GSG8"/>